<reference evidence="2" key="1">
    <citation type="submission" date="2021-01" db="EMBL/GenBank/DDBJ databases">
        <title>Genome public.</title>
        <authorList>
            <person name="Liu C."/>
            <person name="Sun Q."/>
        </authorList>
    </citation>
    <scope>NUCLEOTIDE SEQUENCE</scope>
    <source>
        <strain evidence="2">YIM B02565</strain>
    </source>
</reference>
<gene>
    <name evidence="2" type="ORF">JK634_03245</name>
</gene>
<name>A0A937K1V5_9CLOT</name>
<sequence length="105" mass="11851">MKKVSILFLLFLCLFFSTYNLQPAYAHTVLKEGIYKFSDLSIPLKDGYELQNISPTDTVVVDIIDGTKEILTSNELSPNSPKFKLPPMKPDYKIVIIGKGLIKIE</sequence>
<feature type="chain" id="PRO_5037417145" description="DUF4198 domain-containing protein" evidence="1">
    <location>
        <begin position="27"/>
        <end position="105"/>
    </location>
</feature>
<dbReference type="AlphaFoldDB" id="A0A937K1V5"/>
<keyword evidence="3" id="KW-1185">Reference proteome</keyword>
<proteinExistence type="predicted"/>
<evidence type="ECO:0008006" key="4">
    <source>
        <dbReference type="Google" id="ProtNLM"/>
    </source>
</evidence>
<evidence type="ECO:0000256" key="1">
    <source>
        <dbReference type="SAM" id="SignalP"/>
    </source>
</evidence>
<accession>A0A937K1V5</accession>
<organism evidence="2 3">
    <name type="scientific">Clostridium paridis</name>
    <dbReference type="NCBI Taxonomy" id="2803863"/>
    <lineage>
        <taxon>Bacteria</taxon>
        <taxon>Bacillati</taxon>
        <taxon>Bacillota</taxon>
        <taxon>Clostridia</taxon>
        <taxon>Eubacteriales</taxon>
        <taxon>Clostridiaceae</taxon>
        <taxon>Clostridium</taxon>
    </lineage>
</organism>
<feature type="signal peptide" evidence="1">
    <location>
        <begin position="1"/>
        <end position="26"/>
    </location>
</feature>
<dbReference type="EMBL" id="JAESWA010000017">
    <property type="protein sequence ID" value="MBL4930806.1"/>
    <property type="molecule type" value="Genomic_DNA"/>
</dbReference>
<evidence type="ECO:0000313" key="3">
    <source>
        <dbReference type="Proteomes" id="UP000623681"/>
    </source>
</evidence>
<dbReference type="Proteomes" id="UP000623681">
    <property type="component" value="Unassembled WGS sequence"/>
</dbReference>
<protein>
    <recommendedName>
        <fullName evidence="4">DUF4198 domain-containing protein</fullName>
    </recommendedName>
</protein>
<dbReference type="RefSeq" id="WP_202766190.1">
    <property type="nucleotide sequence ID" value="NZ_JAESWA010000017.1"/>
</dbReference>
<comment type="caution">
    <text evidence="2">The sequence shown here is derived from an EMBL/GenBank/DDBJ whole genome shotgun (WGS) entry which is preliminary data.</text>
</comment>
<evidence type="ECO:0000313" key="2">
    <source>
        <dbReference type="EMBL" id="MBL4930806.1"/>
    </source>
</evidence>
<keyword evidence="1" id="KW-0732">Signal</keyword>